<name>A0A8S1IKM6_9CHLO</name>
<dbReference type="EMBL" id="CAJHUC010001407">
    <property type="protein sequence ID" value="CAD7701018.1"/>
    <property type="molecule type" value="Genomic_DNA"/>
</dbReference>
<evidence type="ECO:0000256" key="1">
    <source>
        <dbReference type="SAM" id="MobiDB-lite"/>
    </source>
</evidence>
<sequence length="208" mass="21953">MLSHAPAGRPAAPRPADPKCRKGPGAGAYRSADGDRIADQSNWLQRRQMLLCGGSAVPLLLLQADNALARQRPGLGVESQQCALEELTTESATECRLKILREDQDAAGSADYKALAKENQTQAAGVGTATGAADAEYVEMTTALADYIGQWASLDVYDPARLTALAAIKSDGPKWVSKYARGGSVKNQSARRFYIALDAALGHIAPNG</sequence>
<dbReference type="InterPro" id="IPR025585">
    <property type="entry name" value="PSII_Psb27"/>
</dbReference>
<dbReference type="GO" id="GO:0010206">
    <property type="term" value="P:photosystem II repair"/>
    <property type="evidence" value="ECO:0007669"/>
    <property type="project" value="InterPro"/>
</dbReference>
<feature type="compositionally biased region" description="Low complexity" evidence="1">
    <location>
        <begin position="1"/>
        <end position="11"/>
    </location>
</feature>
<comment type="caution">
    <text evidence="2">The sequence shown here is derived from an EMBL/GenBank/DDBJ whole genome shotgun (WGS) entry which is preliminary data.</text>
</comment>
<gene>
    <name evidence="3" type="ORF">OSTQU699_LOCUS6377</name>
    <name evidence="2" type="ORF">OSTQU699_LOCUS812</name>
</gene>
<evidence type="ECO:0000313" key="2">
    <source>
        <dbReference type="EMBL" id="CAD7695451.1"/>
    </source>
</evidence>
<feature type="region of interest" description="Disordered" evidence="1">
    <location>
        <begin position="1"/>
        <end position="33"/>
    </location>
</feature>
<evidence type="ECO:0000313" key="4">
    <source>
        <dbReference type="Proteomes" id="UP000708148"/>
    </source>
</evidence>
<proteinExistence type="predicted"/>
<dbReference type="Gene3D" id="1.20.58.810">
    <property type="entry name" value="Photosystem II Pbs27"/>
    <property type="match status" value="1"/>
</dbReference>
<dbReference type="OrthoDB" id="514330at2759"/>
<accession>A0A8S1IKM6</accession>
<organism evidence="2 4">
    <name type="scientific">Ostreobium quekettii</name>
    <dbReference type="NCBI Taxonomy" id="121088"/>
    <lineage>
        <taxon>Eukaryota</taxon>
        <taxon>Viridiplantae</taxon>
        <taxon>Chlorophyta</taxon>
        <taxon>core chlorophytes</taxon>
        <taxon>Ulvophyceae</taxon>
        <taxon>TCBD clade</taxon>
        <taxon>Bryopsidales</taxon>
        <taxon>Ostreobineae</taxon>
        <taxon>Ostreobiaceae</taxon>
        <taxon>Ostreobium</taxon>
    </lineage>
</organism>
<dbReference type="Proteomes" id="UP000708148">
    <property type="component" value="Unassembled WGS sequence"/>
</dbReference>
<evidence type="ECO:0000313" key="3">
    <source>
        <dbReference type="EMBL" id="CAD7701018.1"/>
    </source>
</evidence>
<dbReference type="GO" id="GO:0009523">
    <property type="term" value="C:photosystem II"/>
    <property type="evidence" value="ECO:0007669"/>
    <property type="project" value="InterPro"/>
</dbReference>
<dbReference type="Pfam" id="PF13326">
    <property type="entry name" value="PSII_Pbs27"/>
    <property type="match status" value="1"/>
</dbReference>
<dbReference type="AlphaFoldDB" id="A0A8S1IKM6"/>
<dbReference type="GO" id="GO:0010207">
    <property type="term" value="P:photosystem II assembly"/>
    <property type="evidence" value="ECO:0007669"/>
    <property type="project" value="InterPro"/>
</dbReference>
<protein>
    <submittedName>
        <fullName evidence="2">Uncharacterized protein</fullName>
    </submittedName>
</protein>
<keyword evidence="4" id="KW-1185">Reference proteome</keyword>
<dbReference type="EMBL" id="CAJHUC010000345">
    <property type="protein sequence ID" value="CAD7695451.1"/>
    <property type="molecule type" value="Genomic_DNA"/>
</dbReference>
<reference evidence="2" key="1">
    <citation type="submission" date="2020-12" db="EMBL/GenBank/DDBJ databases">
        <authorList>
            <person name="Iha C."/>
        </authorList>
    </citation>
    <scope>NUCLEOTIDE SEQUENCE</scope>
</reference>
<dbReference type="InterPro" id="IPR038450">
    <property type="entry name" value="PSII_Psb27_sf"/>
</dbReference>